<dbReference type="Proteomes" id="UP000321571">
    <property type="component" value="Unassembled WGS sequence"/>
</dbReference>
<dbReference type="PRINTS" id="PR00080">
    <property type="entry name" value="SDRFAMILY"/>
</dbReference>
<comment type="similarity">
    <text evidence="2">Belongs to the short-chain dehydrogenases/reductases (SDR) family.</text>
</comment>
<evidence type="ECO:0000313" key="4">
    <source>
        <dbReference type="Proteomes" id="UP000321571"/>
    </source>
</evidence>
<evidence type="ECO:0000256" key="1">
    <source>
        <dbReference type="ARBA" id="ARBA00023002"/>
    </source>
</evidence>
<dbReference type="EMBL" id="VDUX01000006">
    <property type="protein sequence ID" value="TXL57685.1"/>
    <property type="molecule type" value="Genomic_DNA"/>
</dbReference>
<reference evidence="3 4" key="1">
    <citation type="submission" date="2019-06" db="EMBL/GenBank/DDBJ databases">
        <title>Aeromicrobium sp. nov., isolated from a maize field.</title>
        <authorList>
            <person name="Lin S.-Y."/>
            <person name="Tsai C.-F."/>
            <person name="Young C.-C."/>
        </authorList>
    </citation>
    <scope>NUCLEOTIDE SEQUENCE [LARGE SCALE GENOMIC DNA]</scope>
    <source>
        <strain evidence="3 4">CC-CFT486</strain>
    </source>
</reference>
<gene>
    <name evidence="3" type="ORF">FHP06_12940</name>
</gene>
<dbReference type="OrthoDB" id="4577644at2"/>
<dbReference type="RefSeq" id="WP_147687210.1">
    <property type="nucleotide sequence ID" value="NZ_VDUX01000006.1"/>
</dbReference>
<comment type="caution">
    <text evidence="3">The sequence shown here is derived from an EMBL/GenBank/DDBJ whole genome shotgun (WGS) entry which is preliminary data.</text>
</comment>
<proteinExistence type="inferred from homology"/>
<name>A0A5C8NFU0_9ACTN</name>
<evidence type="ECO:0000256" key="2">
    <source>
        <dbReference type="RuleBase" id="RU000363"/>
    </source>
</evidence>
<dbReference type="Pfam" id="PF00106">
    <property type="entry name" value="adh_short"/>
    <property type="match status" value="1"/>
</dbReference>
<accession>A0A5C8NFU0</accession>
<sequence length="311" mass="32907">MTWTTDDIPDLTGKRAVITGVTGFGLGHHTALELARKGAELVVTARNAEKAKATVADIEDKVPGAVVDVVDLDLSELAGTVAAAEEVRQRYDRVDILINNAGIMATPKATTADGFELQMGTNHLGHFAWTATLWPLLTSSSARVVTISSLAHAWARGIDLDTLTPEGSSRRYGKWRVYGETKLANLLFAKELDRRVKAAGVDVLSVAAHPGYSATNLQKTGLAMGNKLFATGVFQVSKIIGQSPAAGAWPALRAATEPGLEGGEYFGPNGPGGYRGRPKRAGMTRIARDPDLAAQLWSASEKATGITFDVG</sequence>
<keyword evidence="4" id="KW-1185">Reference proteome</keyword>
<keyword evidence="1" id="KW-0560">Oxidoreductase</keyword>
<dbReference type="CDD" id="cd05327">
    <property type="entry name" value="retinol-DH_like_SDR_c_like"/>
    <property type="match status" value="1"/>
</dbReference>
<dbReference type="AlphaFoldDB" id="A0A5C8NFU0"/>
<dbReference type="InterPro" id="IPR036291">
    <property type="entry name" value="NAD(P)-bd_dom_sf"/>
</dbReference>
<organism evidence="3 4">
    <name type="scientific">Aeromicrobium terrae</name>
    <dbReference type="NCBI Taxonomy" id="2498846"/>
    <lineage>
        <taxon>Bacteria</taxon>
        <taxon>Bacillati</taxon>
        <taxon>Actinomycetota</taxon>
        <taxon>Actinomycetes</taxon>
        <taxon>Propionibacteriales</taxon>
        <taxon>Nocardioidaceae</taxon>
        <taxon>Aeromicrobium</taxon>
    </lineage>
</organism>
<dbReference type="NCBIfam" id="NF004846">
    <property type="entry name" value="PRK06197.1"/>
    <property type="match status" value="1"/>
</dbReference>
<protein>
    <submittedName>
        <fullName evidence="3">SDR family NAD(P)-dependent oxidoreductase</fullName>
    </submittedName>
</protein>
<dbReference type="SUPFAM" id="SSF51735">
    <property type="entry name" value="NAD(P)-binding Rossmann-fold domains"/>
    <property type="match status" value="1"/>
</dbReference>
<dbReference type="PANTHER" id="PTHR43157:SF31">
    <property type="entry name" value="PHOSPHATIDYLINOSITOL-GLYCAN BIOSYNTHESIS CLASS F PROTEIN"/>
    <property type="match status" value="1"/>
</dbReference>
<dbReference type="InterPro" id="IPR002347">
    <property type="entry name" value="SDR_fam"/>
</dbReference>
<dbReference type="Gene3D" id="3.40.50.720">
    <property type="entry name" value="NAD(P)-binding Rossmann-like Domain"/>
    <property type="match status" value="1"/>
</dbReference>
<dbReference type="GO" id="GO:0016491">
    <property type="term" value="F:oxidoreductase activity"/>
    <property type="evidence" value="ECO:0007669"/>
    <property type="project" value="UniProtKB-KW"/>
</dbReference>
<dbReference type="PANTHER" id="PTHR43157">
    <property type="entry name" value="PHOSPHATIDYLINOSITOL-GLYCAN BIOSYNTHESIS CLASS F PROTEIN-RELATED"/>
    <property type="match status" value="1"/>
</dbReference>
<evidence type="ECO:0000313" key="3">
    <source>
        <dbReference type="EMBL" id="TXL57685.1"/>
    </source>
</evidence>